<gene>
    <name evidence="2" type="ORF">AAG747_08255</name>
</gene>
<organism evidence="2 3">
    <name type="scientific">Rapidithrix thailandica</name>
    <dbReference type="NCBI Taxonomy" id="413964"/>
    <lineage>
        <taxon>Bacteria</taxon>
        <taxon>Pseudomonadati</taxon>
        <taxon>Bacteroidota</taxon>
        <taxon>Cytophagia</taxon>
        <taxon>Cytophagales</taxon>
        <taxon>Flammeovirgaceae</taxon>
        <taxon>Rapidithrix</taxon>
    </lineage>
</organism>
<dbReference type="Gene3D" id="3.90.550.10">
    <property type="entry name" value="Spore Coat Polysaccharide Biosynthesis Protein SpsA, Chain A"/>
    <property type="match status" value="1"/>
</dbReference>
<dbReference type="SUPFAM" id="SSF53448">
    <property type="entry name" value="Nucleotide-diphospho-sugar transferases"/>
    <property type="match status" value="1"/>
</dbReference>
<dbReference type="InterPro" id="IPR050834">
    <property type="entry name" value="Glycosyltransf_2"/>
</dbReference>
<accession>A0AAW9S2S4</accession>
<protein>
    <submittedName>
        <fullName evidence="2">Glycosyltransferase</fullName>
        <ecNumber evidence="2">2.4.-.-</ecNumber>
    </submittedName>
</protein>
<dbReference type="Proteomes" id="UP001403385">
    <property type="component" value="Unassembled WGS sequence"/>
</dbReference>
<comment type="caution">
    <text evidence="2">The sequence shown here is derived from an EMBL/GenBank/DDBJ whole genome shotgun (WGS) entry which is preliminary data.</text>
</comment>
<dbReference type="PANTHER" id="PTHR43685:SF11">
    <property type="entry name" value="GLYCOSYLTRANSFERASE TAGX-RELATED"/>
    <property type="match status" value="1"/>
</dbReference>
<sequence length="327" mass="37814">MANARKPLVSVICLCHNHGPYVRESLESVCQQTYPDIELIIVDDASTDNSPEEIERFVKQHPGTQYVALLRNLGNCRAFNRGLALASGKYVIDLAADDILLPQRVEQQVAAMEELGPSYGVVFSDAEMIDEAGNKLKTYYARNAQGELMVTVPSGRVYKELVKKAFICTPTMMIRKALLDELGGYDESLSYEDYDFWVRSGRNYLYFFQDKILTQKRVLPHSHGQSFYKEKFNRHLVSTLKVCHKAYQLNRSPEEHQALAVSVRYHMRQAFYVRQYSLVEEYLALLKKIDSLHFPDHVFLILSRCEVPVTPLYRWYLKMIRTWSFSS</sequence>
<proteinExistence type="predicted"/>
<keyword evidence="2" id="KW-0808">Transferase</keyword>
<name>A0AAW9S2S4_9BACT</name>
<dbReference type="InterPro" id="IPR001173">
    <property type="entry name" value="Glyco_trans_2-like"/>
</dbReference>
<feature type="domain" description="Glycosyltransferase 2-like" evidence="1">
    <location>
        <begin position="10"/>
        <end position="182"/>
    </location>
</feature>
<evidence type="ECO:0000313" key="2">
    <source>
        <dbReference type="EMBL" id="MEN7547897.1"/>
    </source>
</evidence>
<dbReference type="EC" id="2.4.-.-" evidence="2"/>
<reference evidence="2 3" key="1">
    <citation type="submission" date="2024-04" db="EMBL/GenBank/DDBJ databases">
        <title>Novel genus in family Flammeovirgaceae.</title>
        <authorList>
            <person name="Nguyen T.H."/>
            <person name="Vuong T.Q."/>
            <person name="Le H."/>
            <person name="Kim S.-G."/>
        </authorList>
    </citation>
    <scope>NUCLEOTIDE SEQUENCE [LARGE SCALE GENOMIC DNA]</scope>
    <source>
        <strain evidence="2 3">JCM 23209</strain>
    </source>
</reference>
<dbReference type="RefSeq" id="WP_346820678.1">
    <property type="nucleotide sequence ID" value="NZ_JBDKWZ010000004.1"/>
</dbReference>
<evidence type="ECO:0000313" key="3">
    <source>
        <dbReference type="Proteomes" id="UP001403385"/>
    </source>
</evidence>
<dbReference type="InterPro" id="IPR029044">
    <property type="entry name" value="Nucleotide-diphossugar_trans"/>
</dbReference>
<dbReference type="EMBL" id="JBDKWZ010000004">
    <property type="protein sequence ID" value="MEN7547897.1"/>
    <property type="molecule type" value="Genomic_DNA"/>
</dbReference>
<dbReference type="PANTHER" id="PTHR43685">
    <property type="entry name" value="GLYCOSYLTRANSFERASE"/>
    <property type="match status" value="1"/>
</dbReference>
<evidence type="ECO:0000259" key="1">
    <source>
        <dbReference type="Pfam" id="PF00535"/>
    </source>
</evidence>
<dbReference type="GO" id="GO:0016757">
    <property type="term" value="F:glycosyltransferase activity"/>
    <property type="evidence" value="ECO:0007669"/>
    <property type="project" value="UniProtKB-KW"/>
</dbReference>
<keyword evidence="2" id="KW-0328">Glycosyltransferase</keyword>
<dbReference type="Pfam" id="PF00535">
    <property type="entry name" value="Glycos_transf_2"/>
    <property type="match status" value="1"/>
</dbReference>
<keyword evidence="3" id="KW-1185">Reference proteome</keyword>
<dbReference type="AlphaFoldDB" id="A0AAW9S2S4"/>